<evidence type="ECO:0000313" key="1">
    <source>
        <dbReference type="EMBL" id="GIY58696.1"/>
    </source>
</evidence>
<keyword evidence="2" id="KW-1185">Reference proteome</keyword>
<evidence type="ECO:0000313" key="2">
    <source>
        <dbReference type="Proteomes" id="UP001054837"/>
    </source>
</evidence>
<reference evidence="1 2" key="1">
    <citation type="submission" date="2021-06" db="EMBL/GenBank/DDBJ databases">
        <title>Caerostris darwini draft genome.</title>
        <authorList>
            <person name="Kono N."/>
            <person name="Arakawa K."/>
        </authorList>
    </citation>
    <scope>NUCLEOTIDE SEQUENCE [LARGE SCALE GENOMIC DNA]</scope>
</reference>
<comment type="caution">
    <text evidence="1">The sequence shown here is derived from an EMBL/GenBank/DDBJ whole genome shotgun (WGS) entry which is preliminary data.</text>
</comment>
<protein>
    <submittedName>
        <fullName evidence="1">Uncharacterized protein</fullName>
    </submittedName>
</protein>
<dbReference type="Proteomes" id="UP001054837">
    <property type="component" value="Unassembled WGS sequence"/>
</dbReference>
<gene>
    <name evidence="1" type="ORF">CDAR_416041</name>
</gene>
<sequence length="98" mass="10868">MGNRQESNIFLTLFHGNRLTRIMEATIWNKCNMLNLSACSGKSSINPTQTWRPTNPVGGGGKAITGKLTLCLMKERKNMEVVCNIYRCPYEGAAGDRS</sequence>
<dbReference type="AlphaFoldDB" id="A0AAV4ULV4"/>
<proteinExistence type="predicted"/>
<accession>A0AAV4ULV4</accession>
<organism evidence="1 2">
    <name type="scientific">Caerostris darwini</name>
    <dbReference type="NCBI Taxonomy" id="1538125"/>
    <lineage>
        <taxon>Eukaryota</taxon>
        <taxon>Metazoa</taxon>
        <taxon>Ecdysozoa</taxon>
        <taxon>Arthropoda</taxon>
        <taxon>Chelicerata</taxon>
        <taxon>Arachnida</taxon>
        <taxon>Araneae</taxon>
        <taxon>Araneomorphae</taxon>
        <taxon>Entelegynae</taxon>
        <taxon>Araneoidea</taxon>
        <taxon>Araneidae</taxon>
        <taxon>Caerostris</taxon>
    </lineage>
</organism>
<dbReference type="EMBL" id="BPLQ01011525">
    <property type="protein sequence ID" value="GIY58696.1"/>
    <property type="molecule type" value="Genomic_DNA"/>
</dbReference>
<name>A0AAV4ULV4_9ARAC</name>